<keyword evidence="1" id="KW-0614">Plasmid</keyword>
<protein>
    <submittedName>
        <fullName evidence="1">Uncharacterized protein</fullName>
    </submittedName>
</protein>
<evidence type="ECO:0000313" key="2">
    <source>
        <dbReference type="Proteomes" id="UP001293718"/>
    </source>
</evidence>
<dbReference type="EMBL" id="JAXOJX010000001">
    <property type="protein sequence ID" value="MDZ5455320.1"/>
    <property type="molecule type" value="Genomic_DNA"/>
</dbReference>
<gene>
    <name evidence="1" type="ORF">SM757_01910</name>
</gene>
<keyword evidence="2" id="KW-1185">Reference proteome</keyword>
<name>A0ABU5I8A0_9BURK</name>
<organism evidence="1 2">
    <name type="scientific">Azohydromonas lata</name>
    <dbReference type="NCBI Taxonomy" id="45677"/>
    <lineage>
        <taxon>Bacteria</taxon>
        <taxon>Pseudomonadati</taxon>
        <taxon>Pseudomonadota</taxon>
        <taxon>Betaproteobacteria</taxon>
        <taxon>Burkholderiales</taxon>
        <taxon>Sphaerotilaceae</taxon>
        <taxon>Azohydromonas</taxon>
    </lineage>
</organism>
<accession>A0ABU5I8A0</accession>
<comment type="caution">
    <text evidence="1">The sequence shown here is derived from an EMBL/GenBank/DDBJ whole genome shotgun (WGS) entry which is preliminary data.</text>
</comment>
<sequence length="93" mass="10757">MTKVIYRTKDGRADYAFSLERQADGEVRAYITSQPNYAGRDNSGHATHRYTDLRDDRRYICWDGSLRTEDDAKKVAAAWADRTQEYIRSGKGF</sequence>
<geneLocation type="plasmid" evidence="1">
    <name>unnamed</name>
</geneLocation>
<evidence type="ECO:0000313" key="1">
    <source>
        <dbReference type="EMBL" id="MDZ5455320.1"/>
    </source>
</evidence>
<dbReference type="Proteomes" id="UP001293718">
    <property type="component" value="Unassembled WGS sequence"/>
</dbReference>
<reference evidence="1 2" key="1">
    <citation type="submission" date="2023-11" db="EMBL/GenBank/DDBJ databases">
        <title>Draft genome of Azohydromonas lata strain H1 (DSM1123), a polyhydroxyalkanoate producer.</title>
        <authorList>
            <person name="Traversa D."/>
            <person name="D'Addabbo P."/>
            <person name="Pazzani C."/>
            <person name="Manzari C."/>
            <person name="Chiara M."/>
            <person name="Scrascia M."/>
        </authorList>
    </citation>
    <scope>NUCLEOTIDE SEQUENCE [LARGE SCALE GENOMIC DNA]</scope>
    <source>
        <strain evidence="1 2">H1</strain>
        <plasmid evidence="1">unnamed</plasmid>
    </source>
</reference>
<dbReference type="RefSeq" id="WP_322464014.1">
    <property type="nucleotide sequence ID" value="NZ_JAXOJX010000001.1"/>
</dbReference>
<proteinExistence type="predicted"/>